<evidence type="ECO:0000313" key="2">
    <source>
        <dbReference type="Proteomes" id="UP000663419"/>
    </source>
</evidence>
<dbReference type="AlphaFoldDB" id="A0A8A1LFC0"/>
<sequence length="71" mass="7846">MQTKPTNQPTKQPSVGNGLLVVGNYANIISHLPPSNYPPSPPGGLERRYGCMMYGWRKVELEVNFRGGNDD</sequence>
<name>A0A8A1LFC0_AJEC8</name>
<gene>
    <name evidence="1" type="ORF">I7I53_08478</name>
</gene>
<dbReference type="EMBL" id="CP069103">
    <property type="protein sequence ID" value="QSS52749.1"/>
    <property type="molecule type" value="Genomic_DNA"/>
</dbReference>
<accession>A0A8A1LFC0</accession>
<evidence type="ECO:0000313" key="1">
    <source>
        <dbReference type="EMBL" id="QSS52749.1"/>
    </source>
</evidence>
<dbReference type="Proteomes" id="UP000663419">
    <property type="component" value="Chromosome 2"/>
</dbReference>
<proteinExistence type="predicted"/>
<protein>
    <submittedName>
        <fullName evidence="1">Uncharacterized protein</fullName>
    </submittedName>
</protein>
<organism evidence="1 2">
    <name type="scientific">Ajellomyces capsulatus (strain H88)</name>
    <name type="common">Darling's disease fungus</name>
    <name type="synonym">Histoplasma capsulatum</name>
    <dbReference type="NCBI Taxonomy" id="544711"/>
    <lineage>
        <taxon>Eukaryota</taxon>
        <taxon>Fungi</taxon>
        <taxon>Dikarya</taxon>
        <taxon>Ascomycota</taxon>
        <taxon>Pezizomycotina</taxon>
        <taxon>Eurotiomycetes</taxon>
        <taxon>Eurotiomycetidae</taxon>
        <taxon>Onygenales</taxon>
        <taxon>Ajellomycetaceae</taxon>
        <taxon>Histoplasma</taxon>
    </lineage>
</organism>
<reference evidence="1" key="1">
    <citation type="submission" date="2021-01" db="EMBL/GenBank/DDBJ databases">
        <title>Chromosome-level genome assembly of a human fungal pathogen reveals clustering of transcriptionally co-regulated genes.</title>
        <authorList>
            <person name="Voorhies M."/>
            <person name="Cohen S."/>
            <person name="Shea T.P."/>
            <person name="Petrus S."/>
            <person name="Munoz J.F."/>
            <person name="Poplawski S."/>
            <person name="Goldman W.E."/>
            <person name="Michael T."/>
            <person name="Cuomo C.A."/>
            <person name="Sil A."/>
            <person name="Beyhan S."/>
        </authorList>
    </citation>
    <scope>NUCLEOTIDE SEQUENCE</scope>
    <source>
        <strain evidence="1">H88</strain>
    </source>
</reference>
<dbReference type="VEuPathDB" id="FungiDB:I7I53_08478"/>